<comment type="caution">
    <text evidence="1">The sequence shown here is derived from an EMBL/GenBank/DDBJ whole genome shotgun (WGS) entry which is preliminary data.</text>
</comment>
<dbReference type="SUPFAM" id="SSF110296">
    <property type="entry name" value="Oligoxyloglucan reducing end-specific cellobiohydrolase"/>
    <property type="match status" value="1"/>
</dbReference>
<reference evidence="1 2" key="1">
    <citation type="submission" date="2019-11" db="EMBL/GenBank/DDBJ databases">
        <title>Pedobacter sp. HMF7056 Genome sequencing and assembly.</title>
        <authorList>
            <person name="Kang H."/>
            <person name="Kim H."/>
            <person name="Joh K."/>
        </authorList>
    </citation>
    <scope>NUCLEOTIDE SEQUENCE [LARGE SCALE GENOMIC DNA]</scope>
    <source>
        <strain evidence="1 2">HMF7056</strain>
    </source>
</reference>
<evidence type="ECO:0000313" key="1">
    <source>
        <dbReference type="EMBL" id="MXV16104.1"/>
    </source>
</evidence>
<organism evidence="1 2">
    <name type="scientific">Hufsiella ginkgonis</name>
    <dbReference type="NCBI Taxonomy" id="2695274"/>
    <lineage>
        <taxon>Bacteria</taxon>
        <taxon>Pseudomonadati</taxon>
        <taxon>Bacteroidota</taxon>
        <taxon>Sphingobacteriia</taxon>
        <taxon>Sphingobacteriales</taxon>
        <taxon>Sphingobacteriaceae</taxon>
        <taxon>Hufsiella</taxon>
    </lineage>
</organism>
<proteinExistence type="predicted"/>
<name>A0A7K1XYM3_9SPHI</name>
<sequence length="154" mass="16161">MFIDDKKGYIPCLGDKLLKTTDGGASWQVAAPGFGSGYYAAGSGASPYVSGQDKVIRSVDDASSWTMSIDAPRDTFSMHFWDAKAGIALGRSDYTGGDIGYARSSIYVTGDGGEHWEGSSAIESTTGVILGSSFPGLTGYAVNPASVIRVKRIR</sequence>
<dbReference type="EMBL" id="WVHS01000003">
    <property type="protein sequence ID" value="MXV16104.1"/>
    <property type="molecule type" value="Genomic_DNA"/>
</dbReference>
<dbReference type="Proteomes" id="UP000451233">
    <property type="component" value="Unassembled WGS sequence"/>
</dbReference>
<evidence type="ECO:0008006" key="3">
    <source>
        <dbReference type="Google" id="ProtNLM"/>
    </source>
</evidence>
<accession>A0A7K1XYM3</accession>
<dbReference type="RefSeq" id="WP_160907125.1">
    <property type="nucleotide sequence ID" value="NZ_WVHS01000003.1"/>
</dbReference>
<keyword evidence="2" id="KW-1185">Reference proteome</keyword>
<dbReference type="Gene3D" id="2.130.10.10">
    <property type="entry name" value="YVTN repeat-like/Quinoprotein amine dehydrogenase"/>
    <property type="match status" value="1"/>
</dbReference>
<dbReference type="InterPro" id="IPR015943">
    <property type="entry name" value="WD40/YVTN_repeat-like_dom_sf"/>
</dbReference>
<protein>
    <recommendedName>
        <fullName evidence="3">Oxidoreductase</fullName>
    </recommendedName>
</protein>
<evidence type="ECO:0000313" key="2">
    <source>
        <dbReference type="Proteomes" id="UP000451233"/>
    </source>
</evidence>
<dbReference type="AlphaFoldDB" id="A0A7K1XYM3"/>
<gene>
    <name evidence="1" type="ORF">GS398_12385</name>
</gene>